<dbReference type="AlphaFoldDB" id="A0ABC9ZQ33"/>
<name>A0ABC9ZQ33_CORST</name>
<sequence length="81" mass="8796">MDEARVFHLAQVRRENLLANAGHGAAQLVKTHGAVKQIAQDHGAPAIGQKRECRLDGAGGQRGKRLFYGCDLDGYFLVLLP</sequence>
<organism evidence="1 2">
    <name type="scientific">Corynebacterium striatum</name>
    <dbReference type="NCBI Taxonomy" id="43770"/>
    <lineage>
        <taxon>Bacteria</taxon>
        <taxon>Bacillati</taxon>
        <taxon>Actinomycetota</taxon>
        <taxon>Actinomycetes</taxon>
        <taxon>Mycobacteriales</taxon>
        <taxon>Corynebacteriaceae</taxon>
        <taxon>Corynebacterium</taxon>
    </lineage>
</organism>
<accession>A0ABC9ZQ33</accession>
<comment type="caution">
    <text evidence="1">The sequence shown here is derived from an EMBL/GenBank/DDBJ whole genome shotgun (WGS) entry which is preliminary data.</text>
</comment>
<protein>
    <submittedName>
        <fullName evidence="1">Uncharacterized protein</fullName>
    </submittedName>
</protein>
<gene>
    <name evidence="1" type="ORF">Cst04h_24670</name>
</gene>
<proteinExistence type="predicted"/>
<evidence type="ECO:0000313" key="2">
    <source>
        <dbReference type="Proteomes" id="UP000315234"/>
    </source>
</evidence>
<dbReference type="EMBL" id="BJLD01000003">
    <property type="protein sequence ID" value="GEA44297.1"/>
    <property type="molecule type" value="Genomic_DNA"/>
</dbReference>
<dbReference type="Proteomes" id="UP000315234">
    <property type="component" value="Unassembled WGS sequence"/>
</dbReference>
<reference evidence="1 2" key="1">
    <citation type="submission" date="2019-06" db="EMBL/GenBank/DDBJ databases">
        <title>Draft genome sequence of Corynebacterium striatum NBRC 15291.</title>
        <authorList>
            <person name="Miura T."/>
            <person name="Furukawa M."/>
            <person name="Shimamura M."/>
            <person name="Ohyama Y."/>
            <person name="Yamazoe A."/>
            <person name="Kawasaki H."/>
        </authorList>
    </citation>
    <scope>NUCLEOTIDE SEQUENCE [LARGE SCALE GENOMIC DNA]</scope>
    <source>
        <strain evidence="1 2">NBRC 15291</strain>
    </source>
</reference>
<evidence type="ECO:0000313" key="1">
    <source>
        <dbReference type="EMBL" id="GEA44297.1"/>
    </source>
</evidence>